<accession>A0AAW1D9S0</accession>
<dbReference type="PANTHER" id="PTHR43115">
    <property type="entry name" value="DEHYDROGENASE/REDUCTASE SDR FAMILY MEMBER 11"/>
    <property type="match status" value="1"/>
</dbReference>
<dbReference type="InterPro" id="IPR002347">
    <property type="entry name" value="SDR_fam"/>
</dbReference>
<dbReference type="FunFam" id="3.40.50.720:FF:000047">
    <property type="entry name" value="NADP-dependent L-serine/L-allo-threonine dehydrogenase"/>
    <property type="match status" value="1"/>
</dbReference>
<dbReference type="Pfam" id="PF00106">
    <property type="entry name" value="adh_short"/>
    <property type="match status" value="1"/>
</dbReference>
<dbReference type="GO" id="GO:0016616">
    <property type="term" value="F:oxidoreductase activity, acting on the CH-OH group of donors, NAD or NADP as acceptor"/>
    <property type="evidence" value="ECO:0007669"/>
    <property type="project" value="UniProtKB-ARBA"/>
</dbReference>
<evidence type="ECO:0000313" key="4">
    <source>
        <dbReference type="EMBL" id="KAK9507197.1"/>
    </source>
</evidence>
<evidence type="ECO:0000256" key="2">
    <source>
        <dbReference type="ARBA" id="ARBA00023002"/>
    </source>
</evidence>
<evidence type="ECO:0008006" key="6">
    <source>
        <dbReference type="Google" id="ProtNLM"/>
    </source>
</evidence>
<dbReference type="InterPro" id="IPR036291">
    <property type="entry name" value="NAD(P)-bd_dom_sf"/>
</dbReference>
<dbReference type="SUPFAM" id="SSF51735">
    <property type="entry name" value="NAD(P)-binding Rossmann-fold domains"/>
    <property type="match status" value="1"/>
</dbReference>
<keyword evidence="2" id="KW-0560">Oxidoreductase</keyword>
<name>A0AAW1D9S0_9HEMI</name>
<proteinExistence type="inferred from homology"/>
<sequence>MERWIGRVAVVTGASSGIGESVAKELTKQGMKVAALARRVDRLQALEEECSNFEGSLKSYKCDVTNEDEIVSVIKEIVDDLGPISALVNNAGMATPHALTDTSMGSGREIFDTNVIGVIIMTQNVIEQMKSNNIDDGHIININSMAGHTVLPIKFMSNYCASKNAVTILTESLKNELASLKSKIRVTSISPGIVKTALSEAALGHLPLPFLLPQDVADAIVYALSARPDINISELTIQPVGETMMSFCD</sequence>
<evidence type="ECO:0000256" key="3">
    <source>
        <dbReference type="RuleBase" id="RU000363"/>
    </source>
</evidence>
<evidence type="ECO:0000256" key="1">
    <source>
        <dbReference type="ARBA" id="ARBA00006484"/>
    </source>
</evidence>
<comment type="similarity">
    <text evidence="1 3">Belongs to the short-chain dehydrogenases/reductases (SDR) family.</text>
</comment>
<protein>
    <recommendedName>
        <fullName evidence="6">Dehydrogenase</fullName>
    </recommendedName>
</protein>
<dbReference type="AlphaFoldDB" id="A0AAW1D9S0"/>
<keyword evidence="5" id="KW-1185">Reference proteome</keyword>
<reference evidence="4 5" key="1">
    <citation type="submission" date="2022-12" db="EMBL/GenBank/DDBJ databases">
        <title>Chromosome-level genome assembly of true bugs.</title>
        <authorList>
            <person name="Ma L."/>
            <person name="Li H."/>
        </authorList>
    </citation>
    <scope>NUCLEOTIDE SEQUENCE [LARGE SCALE GENOMIC DNA]</scope>
    <source>
        <strain evidence="4">Lab_2022b</strain>
    </source>
</reference>
<gene>
    <name evidence="4" type="ORF">O3M35_007105</name>
</gene>
<comment type="caution">
    <text evidence="4">The sequence shown here is derived from an EMBL/GenBank/DDBJ whole genome shotgun (WGS) entry which is preliminary data.</text>
</comment>
<dbReference type="Proteomes" id="UP001461498">
    <property type="component" value="Unassembled WGS sequence"/>
</dbReference>
<organism evidence="4 5">
    <name type="scientific">Rhynocoris fuscipes</name>
    <dbReference type="NCBI Taxonomy" id="488301"/>
    <lineage>
        <taxon>Eukaryota</taxon>
        <taxon>Metazoa</taxon>
        <taxon>Ecdysozoa</taxon>
        <taxon>Arthropoda</taxon>
        <taxon>Hexapoda</taxon>
        <taxon>Insecta</taxon>
        <taxon>Pterygota</taxon>
        <taxon>Neoptera</taxon>
        <taxon>Paraneoptera</taxon>
        <taxon>Hemiptera</taxon>
        <taxon>Heteroptera</taxon>
        <taxon>Panheteroptera</taxon>
        <taxon>Cimicomorpha</taxon>
        <taxon>Reduviidae</taxon>
        <taxon>Harpactorinae</taxon>
        <taxon>Harpactorini</taxon>
        <taxon>Rhynocoris</taxon>
    </lineage>
</organism>
<dbReference type="Gene3D" id="3.40.50.720">
    <property type="entry name" value="NAD(P)-binding Rossmann-like Domain"/>
    <property type="match status" value="1"/>
</dbReference>
<dbReference type="EMBL" id="JAPXFL010000004">
    <property type="protein sequence ID" value="KAK9507197.1"/>
    <property type="molecule type" value="Genomic_DNA"/>
</dbReference>
<dbReference type="PRINTS" id="PR00081">
    <property type="entry name" value="GDHRDH"/>
</dbReference>
<evidence type="ECO:0000313" key="5">
    <source>
        <dbReference type="Proteomes" id="UP001461498"/>
    </source>
</evidence>
<dbReference type="PRINTS" id="PR00080">
    <property type="entry name" value="SDRFAMILY"/>
</dbReference>
<dbReference type="PANTHER" id="PTHR43115:SF4">
    <property type="entry name" value="DEHYDROGENASE_REDUCTASE SDR FAMILY MEMBER 11"/>
    <property type="match status" value="1"/>
</dbReference>